<feature type="compositionally biased region" description="Low complexity" evidence="5">
    <location>
        <begin position="218"/>
        <end position="233"/>
    </location>
</feature>
<evidence type="ECO:0000259" key="6">
    <source>
        <dbReference type="PROSITE" id="PS51935"/>
    </source>
</evidence>
<evidence type="ECO:0000256" key="2">
    <source>
        <dbReference type="ARBA" id="ARBA00022670"/>
    </source>
</evidence>
<proteinExistence type="inferred from homology"/>
<gene>
    <name evidence="7" type="ORF">FK531_19160</name>
</gene>
<keyword evidence="3" id="KW-0378">Hydrolase</keyword>
<keyword evidence="2" id="KW-0645">Protease</keyword>
<dbReference type="PROSITE" id="PS51935">
    <property type="entry name" value="NLPC_P60"/>
    <property type="match status" value="1"/>
</dbReference>
<evidence type="ECO:0000256" key="5">
    <source>
        <dbReference type="SAM" id="MobiDB-lite"/>
    </source>
</evidence>
<dbReference type="InterPro" id="IPR051794">
    <property type="entry name" value="PG_Endopeptidase_C40"/>
</dbReference>
<feature type="domain" description="NlpC/P60" evidence="6">
    <location>
        <begin position="276"/>
        <end position="390"/>
    </location>
</feature>
<name>A0A541B1C1_9NOCA</name>
<dbReference type="Pfam" id="PF00877">
    <property type="entry name" value="NLPC_P60"/>
    <property type="match status" value="1"/>
</dbReference>
<dbReference type="AlphaFoldDB" id="A0A541B1C1"/>
<keyword evidence="8" id="KW-1185">Reference proteome</keyword>
<feature type="region of interest" description="Disordered" evidence="5">
    <location>
        <begin position="217"/>
        <end position="262"/>
    </location>
</feature>
<evidence type="ECO:0000313" key="8">
    <source>
        <dbReference type="Proteomes" id="UP000316256"/>
    </source>
</evidence>
<evidence type="ECO:0000313" key="7">
    <source>
        <dbReference type="EMBL" id="TQF66120.1"/>
    </source>
</evidence>
<dbReference type="GO" id="GO:0008234">
    <property type="term" value="F:cysteine-type peptidase activity"/>
    <property type="evidence" value="ECO:0007669"/>
    <property type="project" value="UniProtKB-KW"/>
</dbReference>
<dbReference type="EMBL" id="VIGH01000009">
    <property type="protein sequence ID" value="TQF66120.1"/>
    <property type="molecule type" value="Genomic_DNA"/>
</dbReference>
<dbReference type="PANTHER" id="PTHR47359">
    <property type="entry name" value="PEPTIDOGLYCAN DL-ENDOPEPTIDASE CWLO"/>
    <property type="match status" value="1"/>
</dbReference>
<dbReference type="PANTHER" id="PTHR47359:SF3">
    <property type="entry name" value="NLP_P60 DOMAIN-CONTAINING PROTEIN-RELATED"/>
    <property type="match status" value="1"/>
</dbReference>
<protein>
    <submittedName>
        <fullName evidence="7">NlpC/P60 family protein</fullName>
    </submittedName>
</protein>
<dbReference type="SUPFAM" id="SSF54001">
    <property type="entry name" value="Cysteine proteinases"/>
    <property type="match status" value="1"/>
</dbReference>
<evidence type="ECO:0000256" key="4">
    <source>
        <dbReference type="ARBA" id="ARBA00022807"/>
    </source>
</evidence>
<comment type="similarity">
    <text evidence="1">Belongs to the peptidase C40 family.</text>
</comment>
<dbReference type="Gene3D" id="3.90.1720.10">
    <property type="entry name" value="endopeptidase domain like (from Nostoc punctiforme)"/>
    <property type="match status" value="1"/>
</dbReference>
<accession>A0A541B1C1</accession>
<dbReference type="RefSeq" id="WP_142102446.1">
    <property type="nucleotide sequence ID" value="NZ_VIGH01000009.1"/>
</dbReference>
<organism evidence="7 8">
    <name type="scientific">Rhodococcus spelaei</name>
    <dbReference type="NCBI Taxonomy" id="2546320"/>
    <lineage>
        <taxon>Bacteria</taxon>
        <taxon>Bacillati</taxon>
        <taxon>Actinomycetota</taxon>
        <taxon>Actinomycetes</taxon>
        <taxon>Mycobacteriales</taxon>
        <taxon>Nocardiaceae</taxon>
        <taxon>Rhodococcus</taxon>
    </lineage>
</organism>
<dbReference type="InterPro" id="IPR000064">
    <property type="entry name" value="NLP_P60_dom"/>
</dbReference>
<dbReference type="Proteomes" id="UP000316256">
    <property type="component" value="Unassembled WGS sequence"/>
</dbReference>
<dbReference type="OrthoDB" id="9815778at2"/>
<keyword evidence="4" id="KW-0788">Thiol protease</keyword>
<dbReference type="GO" id="GO:0006508">
    <property type="term" value="P:proteolysis"/>
    <property type="evidence" value="ECO:0007669"/>
    <property type="project" value="UniProtKB-KW"/>
</dbReference>
<dbReference type="InterPro" id="IPR038765">
    <property type="entry name" value="Papain-like_cys_pep_sf"/>
</dbReference>
<evidence type="ECO:0000256" key="1">
    <source>
        <dbReference type="ARBA" id="ARBA00007074"/>
    </source>
</evidence>
<feature type="compositionally biased region" description="Polar residues" evidence="5">
    <location>
        <begin position="178"/>
        <end position="198"/>
    </location>
</feature>
<feature type="region of interest" description="Disordered" evidence="5">
    <location>
        <begin position="164"/>
        <end position="199"/>
    </location>
</feature>
<evidence type="ECO:0000256" key="3">
    <source>
        <dbReference type="ARBA" id="ARBA00022801"/>
    </source>
</evidence>
<sequence>MIGIDLLARPLVELLETFGTGVMPSGGPAEALRVASVALDSAYAVGKFGIAELGAVWTGNAAQAASVKAEQAQAQHVALSDRGQDIAGVLTAASRDVNAGMAELEAIVQSFISVAVAAGPALATPAGQIAIVAAAIDHLSRGLAVVARVRAELTAHTAAMTELTAPEKSLDQADASVAQASVRPTGTGPTMSRTSSLQGGDAFSGFGRSFAQSASPVSSETYSGFSGGSSTFGHGSGSDPAPGSVHPRSGGSVDPRGSSAGVLVSLPDGSTAIAPNQEAADAVRNALSQQGVPYSWGGTSPGQGLDCSGLTQWAYGEAGVDLPRLADQQSVGCQVDQSDLMPGDLAVWDGHVAMVIGNGQMVEAGDPVSVSAVRTENIGMGFRGFYRPTA</sequence>
<reference evidence="7 8" key="1">
    <citation type="submission" date="2019-06" db="EMBL/GenBank/DDBJ databases">
        <title>Rhodococcus spaelei sp. nov., isolated from a cave.</title>
        <authorList>
            <person name="Lee S.D."/>
        </authorList>
    </citation>
    <scope>NUCLEOTIDE SEQUENCE [LARGE SCALE GENOMIC DNA]</scope>
    <source>
        <strain evidence="7 8">C9-5</strain>
    </source>
</reference>
<comment type="caution">
    <text evidence="7">The sequence shown here is derived from an EMBL/GenBank/DDBJ whole genome shotgun (WGS) entry which is preliminary data.</text>
</comment>